<evidence type="ECO:0000256" key="2">
    <source>
        <dbReference type="SAM" id="MobiDB-lite"/>
    </source>
</evidence>
<dbReference type="OrthoDB" id="5401558at2759"/>
<feature type="domain" description="Zn(2)-C6 fungal-type" evidence="3">
    <location>
        <begin position="72"/>
        <end position="106"/>
    </location>
</feature>
<sequence>MYPHHSGGPQPPPNHQQWTTAQQHQEQPSNSPHHPQQPPNGAPNGYPPAPLPSIQYPQQVTQPAPRQRTAIACRYCRRRKIRCSGFENSEDGRCQNCTRFQQECVFTPVSAQTQAFVPAHTVYGRGGHPAGAQLYGAYGQPLPPTQPQDPYGRGAPQPYPVTSPTGPYAGPPPGYVPAPAPLDTRNGTHSRKRPSDEPHTPSLAPPPPGASRAEHDYRYPDPTTLAPSAGAVSPASSSASYHSAPQQSNQQTPYYTQPPSTIAHSQPLQARRPSPTSSAYNYDTSRASSSPHTHPQPGTPYGGDALRPPSNHPQSRTPPPVSTAGGPSPQQQAAGGPGGRHGMSISNLVSGQGAQDAASPPTRSTMDTNMVNKLGK</sequence>
<feature type="compositionally biased region" description="Polar residues" evidence="2">
    <location>
        <begin position="361"/>
        <end position="376"/>
    </location>
</feature>
<dbReference type="GO" id="GO:0000981">
    <property type="term" value="F:DNA-binding transcription factor activity, RNA polymerase II-specific"/>
    <property type="evidence" value="ECO:0007669"/>
    <property type="project" value="InterPro"/>
</dbReference>
<dbReference type="CDD" id="cd00067">
    <property type="entry name" value="GAL4"/>
    <property type="match status" value="1"/>
</dbReference>
<evidence type="ECO:0000256" key="1">
    <source>
        <dbReference type="ARBA" id="ARBA00023242"/>
    </source>
</evidence>
<feature type="compositionally biased region" description="Polar residues" evidence="2">
    <location>
        <begin position="55"/>
        <end position="64"/>
    </location>
</feature>
<proteinExistence type="predicted"/>
<reference evidence="4" key="1">
    <citation type="journal article" date="2020" name="Stud. Mycol.">
        <title>101 Dothideomycetes genomes: a test case for predicting lifestyles and emergence of pathogens.</title>
        <authorList>
            <person name="Haridas S."/>
            <person name="Albert R."/>
            <person name="Binder M."/>
            <person name="Bloem J."/>
            <person name="Labutti K."/>
            <person name="Salamov A."/>
            <person name="Andreopoulos B."/>
            <person name="Baker S."/>
            <person name="Barry K."/>
            <person name="Bills G."/>
            <person name="Bluhm B."/>
            <person name="Cannon C."/>
            <person name="Castanera R."/>
            <person name="Culley D."/>
            <person name="Daum C."/>
            <person name="Ezra D."/>
            <person name="Gonzalez J."/>
            <person name="Henrissat B."/>
            <person name="Kuo A."/>
            <person name="Liang C."/>
            <person name="Lipzen A."/>
            <person name="Lutzoni F."/>
            <person name="Magnuson J."/>
            <person name="Mondo S."/>
            <person name="Nolan M."/>
            <person name="Ohm R."/>
            <person name="Pangilinan J."/>
            <person name="Park H.-J."/>
            <person name="Ramirez L."/>
            <person name="Alfaro M."/>
            <person name="Sun H."/>
            <person name="Tritt A."/>
            <person name="Yoshinaga Y."/>
            <person name="Zwiers L.-H."/>
            <person name="Turgeon B."/>
            <person name="Goodwin S."/>
            <person name="Spatafora J."/>
            <person name="Crous P."/>
            <person name="Grigoriev I."/>
        </authorList>
    </citation>
    <scope>NUCLEOTIDE SEQUENCE</scope>
    <source>
        <strain evidence="4">CBS 133067</strain>
    </source>
</reference>
<dbReference type="PROSITE" id="PS00463">
    <property type="entry name" value="ZN2_CY6_FUNGAL_1"/>
    <property type="match status" value="1"/>
</dbReference>
<evidence type="ECO:0000313" key="5">
    <source>
        <dbReference type="Proteomes" id="UP000799772"/>
    </source>
</evidence>
<evidence type="ECO:0000259" key="3">
    <source>
        <dbReference type="PROSITE" id="PS50048"/>
    </source>
</evidence>
<gene>
    <name evidence="4" type="ORF">NA57DRAFT_76921</name>
</gene>
<feature type="compositionally biased region" description="Low complexity" evidence="2">
    <location>
        <begin position="324"/>
        <end position="334"/>
    </location>
</feature>
<feature type="compositionally biased region" description="Pro residues" evidence="2">
    <location>
        <begin position="35"/>
        <end position="51"/>
    </location>
</feature>
<dbReference type="InterPro" id="IPR036864">
    <property type="entry name" value="Zn2-C6_fun-type_DNA-bd_sf"/>
</dbReference>
<dbReference type="GO" id="GO:0008270">
    <property type="term" value="F:zinc ion binding"/>
    <property type="evidence" value="ECO:0007669"/>
    <property type="project" value="InterPro"/>
</dbReference>
<dbReference type="AlphaFoldDB" id="A0A9P4M4V6"/>
<evidence type="ECO:0000313" key="4">
    <source>
        <dbReference type="EMBL" id="KAF2098126.1"/>
    </source>
</evidence>
<dbReference type="SUPFAM" id="SSF57701">
    <property type="entry name" value="Zn2/Cys6 DNA-binding domain"/>
    <property type="match status" value="1"/>
</dbReference>
<dbReference type="Gene3D" id="4.10.240.10">
    <property type="entry name" value="Zn(2)-C6 fungal-type DNA-binding domain"/>
    <property type="match status" value="1"/>
</dbReference>
<feature type="compositionally biased region" description="Low complexity" evidence="2">
    <location>
        <begin position="15"/>
        <end position="34"/>
    </location>
</feature>
<feature type="compositionally biased region" description="Pro residues" evidence="2">
    <location>
        <begin position="169"/>
        <end position="180"/>
    </location>
</feature>
<protein>
    <recommendedName>
        <fullName evidence="3">Zn(2)-C6 fungal-type domain-containing protein</fullName>
    </recommendedName>
</protein>
<dbReference type="EMBL" id="ML978127">
    <property type="protein sequence ID" value="KAF2098126.1"/>
    <property type="molecule type" value="Genomic_DNA"/>
</dbReference>
<comment type="caution">
    <text evidence="4">The sequence shown here is derived from an EMBL/GenBank/DDBJ whole genome shotgun (WGS) entry which is preliminary data.</text>
</comment>
<dbReference type="SMART" id="SM00066">
    <property type="entry name" value="GAL4"/>
    <property type="match status" value="1"/>
</dbReference>
<feature type="compositionally biased region" description="Polar residues" evidence="2">
    <location>
        <begin position="246"/>
        <end position="293"/>
    </location>
</feature>
<feature type="region of interest" description="Disordered" evidence="2">
    <location>
        <begin position="134"/>
        <end position="376"/>
    </location>
</feature>
<organism evidence="4 5">
    <name type="scientific">Rhizodiscina lignyota</name>
    <dbReference type="NCBI Taxonomy" id="1504668"/>
    <lineage>
        <taxon>Eukaryota</taxon>
        <taxon>Fungi</taxon>
        <taxon>Dikarya</taxon>
        <taxon>Ascomycota</taxon>
        <taxon>Pezizomycotina</taxon>
        <taxon>Dothideomycetes</taxon>
        <taxon>Pleosporomycetidae</taxon>
        <taxon>Aulographales</taxon>
        <taxon>Rhizodiscinaceae</taxon>
        <taxon>Rhizodiscina</taxon>
    </lineage>
</organism>
<dbReference type="InterPro" id="IPR001138">
    <property type="entry name" value="Zn2Cys6_DnaBD"/>
</dbReference>
<accession>A0A9P4M4V6</accession>
<name>A0A9P4M4V6_9PEZI</name>
<feature type="region of interest" description="Disordered" evidence="2">
    <location>
        <begin position="1"/>
        <end position="67"/>
    </location>
</feature>
<keyword evidence="1" id="KW-0539">Nucleus</keyword>
<feature type="compositionally biased region" description="Polar residues" evidence="2">
    <location>
        <begin position="344"/>
        <end position="353"/>
    </location>
</feature>
<dbReference type="Proteomes" id="UP000799772">
    <property type="component" value="Unassembled WGS sequence"/>
</dbReference>
<dbReference type="Pfam" id="PF00172">
    <property type="entry name" value="Zn_clus"/>
    <property type="match status" value="1"/>
</dbReference>
<feature type="compositionally biased region" description="Low complexity" evidence="2">
    <location>
        <begin position="226"/>
        <end position="245"/>
    </location>
</feature>
<keyword evidence="5" id="KW-1185">Reference proteome</keyword>
<dbReference type="PROSITE" id="PS50048">
    <property type="entry name" value="ZN2_CY6_FUNGAL_2"/>
    <property type="match status" value="1"/>
</dbReference>